<name>A0AAD7WC89_9TELE</name>
<keyword evidence="3" id="KW-1185">Reference proteome</keyword>
<feature type="compositionally biased region" description="Basic and acidic residues" evidence="1">
    <location>
        <begin position="69"/>
        <end position="78"/>
    </location>
</feature>
<dbReference type="Proteomes" id="UP001221898">
    <property type="component" value="Unassembled WGS sequence"/>
</dbReference>
<reference evidence="2" key="1">
    <citation type="journal article" date="2023" name="Science">
        <title>Genome structures resolve the early diversification of teleost fishes.</title>
        <authorList>
            <person name="Parey E."/>
            <person name="Louis A."/>
            <person name="Montfort J."/>
            <person name="Bouchez O."/>
            <person name="Roques C."/>
            <person name="Iampietro C."/>
            <person name="Lluch J."/>
            <person name="Castinel A."/>
            <person name="Donnadieu C."/>
            <person name="Desvignes T."/>
            <person name="Floi Bucao C."/>
            <person name="Jouanno E."/>
            <person name="Wen M."/>
            <person name="Mejri S."/>
            <person name="Dirks R."/>
            <person name="Jansen H."/>
            <person name="Henkel C."/>
            <person name="Chen W.J."/>
            <person name="Zahm M."/>
            <person name="Cabau C."/>
            <person name="Klopp C."/>
            <person name="Thompson A.W."/>
            <person name="Robinson-Rechavi M."/>
            <person name="Braasch I."/>
            <person name="Lecointre G."/>
            <person name="Bobe J."/>
            <person name="Postlethwait J.H."/>
            <person name="Berthelot C."/>
            <person name="Roest Crollius H."/>
            <person name="Guiguen Y."/>
        </authorList>
    </citation>
    <scope>NUCLEOTIDE SEQUENCE</scope>
    <source>
        <strain evidence="2">NC1722</strain>
    </source>
</reference>
<evidence type="ECO:0000256" key="1">
    <source>
        <dbReference type="SAM" id="MobiDB-lite"/>
    </source>
</evidence>
<gene>
    <name evidence="2" type="ORF">AAFF_G00090380</name>
</gene>
<evidence type="ECO:0000313" key="2">
    <source>
        <dbReference type="EMBL" id="KAJ8391408.1"/>
    </source>
</evidence>
<accession>A0AAD7WC89</accession>
<proteinExistence type="predicted"/>
<feature type="region of interest" description="Disordered" evidence="1">
    <location>
        <begin position="1"/>
        <end position="39"/>
    </location>
</feature>
<dbReference type="AlphaFoldDB" id="A0AAD7WC89"/>
<organism evidence="2 3">
    <name type="scientific">Aldrovandia affinis</name>
    <dbReference type="NCBI Taxonomy" id="143900"/>
    <lineage>
        <taxon>Eukaryota</taxon>
        <taxon>Metazoa</taxon>
        <taxon>Chordata</taxon>
        <taxon>Craniata</taxon>
        <taxon>Vertebrata</taxon>
        <taxon>Euteleostomi</taxon>
        <taxon>Actinopterygii</taxon>
        <taxon>Neopterygii</taxon>
        <taxon>Teleostei</taxon>
        <taxon>Notacanthiformes</taxon>
        <taxon>Halosauridae</taxon>
        <taxon>Aldrovandia</taxon>
    </lineage>
</organism>
<feature type="region of interest" description="Disordered" evidence="1">
    <location>
        <begin position="67"/>
        <end position="92"/>
    </location>
</feature>
<dbReference type="EMBL" id="JAINUG010000158">
    <property type="protein sequence ID" value="KAJ8391408.1"/>
    <property type="molecule type" value="Genomic_DNA"/>
</dbReference>
<sequence>MVPAAFLPERSGAAGVRTSAVPQQTHSMAPRPHSRRDGAEPARANLINCYCNASKFHYELALPKALSKRKSEDKKARPGPDPLCLESQLEAC</sequence>
<protein>
    <submittedName>
        <fullName evidence="2">Uncharacterized protein</fullName>
    </submittedName>
</protein>
<comment type="caution">
    <text evidence="2">The sequence shown here is derived from an EMBL/GenBank/DDBJ whole genome shotgun (WGS) entry which is preliminary data.</text>
</comment>
<evidence type="ECO:0000313" key="3">
    <source>
        <dbReference type="Proteomes" id="UP001221898"/>
    </source>
</evidence>